<evidence type="ECO:0000313" key="2">
    <source>
        <dbReference type="Proteomes" id="UP000325372"/>
    </source>
</evidence>
<evidence type="ECO:0000313" key="1">
    <source>
        <dbReference type="EMBL" id="KAA9134033.1"/>
    </source>
</evidence>
<dbReference type="EMBL" id="VYXP01000001">
    <property type="protein sequence ID" value="KAA9134033.1"/>
    <property type="molecule type" value="Genomic_DNA"/>
</dbReference>
<dbReference type="Proteomes" id="UP000325372">
    <property type="component" value="Unassembled WGS sequence"/>
</dbReference>
<accession>A0A5N0TFV9</accession>
<name>A0A5N0TFV9_9GAMM</name>
<sequence length="100" mass="10489">MSFTPSGMGWMARSLIHQLSTGPLVFSSEGGTGAPVPSLAAGGRPIFVLGGGLQQVFTADFANFADYAKGVDVGGRGLEPCRVTRHASRARFSRTTMVTR</sequence>
<dbReference type="AlphaFoldDB" id="A0A5N0TFV9"/>
<organism evidence="1 2">
    <name type="scientific">Marinihelvus fidelis</name>
    <dbReference type="NCBI Taxonomy" id="2613842"/>
    <lineage>
        <taxon>Bacteria</taxon>
        <taxon>Pseudomonadati</taxon>
        <taxon>Pseudomonadota</taxon>
        <taxon>Gammaproteobacteria</taxon>
        <taxon>Chromatiales</taxon>
        <taxon>Wenzhouxiangellaceae</taxon>
        <taxon>Marinihelvus</taxon>
    </lineage>
</organism>
<reference evidence="1 2" key="1">
    <citation type="submission" date="2019-09" db="EMBL/GenBank/DDBJ databases">
        <title>Wenzhouxiangella sp. Genome sequencing and assembly.</title>
        <authorList>
            <person name="Zhang R."/>
        </authorList>
    </citation>
    <scope>NUCLEOTIDE SEQUENCE [LARGE SCALE GENOMIC DNA]</scope>
    <source>
        <strain evidence="1 2">W260</strain>
    </source>
</reference>
<comment type="caution">
    <text evidence="1">The sequence shown here is derived from an EMBL/GenBank/DDBJ whole genome shotgun (WGS) entry which is preliminary data.</text>
</comment>
<proteinExistence type="predicted"/>
<protein>
    <submittedName>
        <fullName evidence="1">Uncharacterized protein</fullName>
    </submittedName>
</protein>
<keyword evidence="2" id="KW-1185">Reference proteome</keyword>
<gene>
    <name evidence="1" type="ORF">F3N42_00335</name>
</gene>